<comment type="caution">
    <text evidence="1">The sequence shown here is derived from an EMBL/GenBank/DDBJ whole genome shotgun (WGS) entry which is preliminary data.</text>
</comment>
<accession>A0ABP8B5J5</accession>
<keyword evidence="2" id="KW-1185">Reference proteome</keyword>
<organism evidence="1 2">
    <name type="scientific">Pedobacter jeongneungensis</name>
    <dbReference type="NCBI Taxonomy" id="947309"/>
    <lineage>
        <taxon>Bacteria</taxon>
        <taxon>Pseudomonadati</taxon>
        <taxon>Bacteroidota</taxon>
        <taxon>Sphingobacteriia</taxon>
        <taxon>Sphingobacteriales</taxon>
        <taxon>Sphingobacteriaceae</taxon>
        <taxon>Pedobacter</taxon>
    </lineage>
</organism>
<dbReference type="EMBL" id="BAABBY010000002">
    <property type="protein sequence ID" value="GAA4198657.1"/>
    <property type="molecule type" value="Genomic_DNA"/>
</dbReference>
<reference evidence="2" key="1">
    <citation type="journal article" date="2019" name="Int. J. Syst. Evol. Microbiol.">
        <title>The Global Catalogue of Microorganisms (GCM) 10K type strain sequencing project: providing services to taxonomists for standard genome sequencing and annotation.</title>
        <authorList>
            <consortium name="The Broad Institute Genomics Platform"/>
            <consortium name="The Broad Institute Genome Sequencing Center for Infectious Disease"/>
            <person name="Wu L."/>
            <person name="Ma J."/>
        </authorList>
    </citation>
    <scope>NUCLEOTIDE SEQUENCE [LARGE SCALE GENOMIC DNA]</scope>
    <source>
        <strain evidence="2">JCM 17626</strain>
    </source>
</reference>
<name>A0ABP8B5J5_9SPHI</name>
<evidence type="ECO:0008006" key="3">
    <source>
        <dbReference type="Google" id="ProtNLM"/>
    </source>
</evidence>
<sequence length="329" mass="37169">MFVLQGYFEIGIYKFRVINNIEITRSVDEITDTAVIKMPTKFLIKEGSGKAVYVEEAIKKGDPVKIVLGYKDKLERVEFTGYVDRIKCTTPIEIYCEDATWLLKRKASSFSKSKTTLKEVLENIVSGTALKLAGNIPEMALNKYLIKDKNGAQALKQIKDEFKEIYKIYLNDKGELYCGLQELNNVNQKASYDLNYNIIENKLEFKSGDDRKVKIICEGCARDNKKITATRGDKDGEEFKFNSKVVTDQQSIDKLADEYLKIAKYGGYSGDITSFLLPVAAPAMAVEIFDKKHPNREGKYFIKKVVTTYGTGGARRTVSIGNKLTTNKK</sequence>
<evidence type="ECO:0000313" key="1">
    <source>
        <dbReference type="EMBL" id="GAA4198657.1"/>
    </source>
</evidence>
<gene>
    <name evidence="1" type="ORF">GCM10022289_07730</name>
</gene>
<evidence type="ECO:0000313" key="2">
    <source>
        <dbReference type="Proteomes" id="UP001501772"/>
    </source>
</evidence>
<protein>
    <recommendedName>
        <fullName evidence="3">Late control protein</fullName>
    </recommendedName>
</protein>
<dbReference type="SUPFAM" id="SSF69279">
    <property type="entry name" value="Phage tail proteins"/>
    <property type="match status" value="1"/>
</dbReference>
<dbReference type="Proteomes" id="UP001501772">
    <property type="component" value="Unassembled WGS sequence"/>
</dbReference>
<proteinExistence type="predicted"/>